<dbReference type="OrthoDB" id="6600797at2759"/>
<evidence type="ECO:0000313" key="2">
    <source>
        <dbReference type="Proteomes" id="UP000694846"/>
    </source>
</evidence>
<feature type="domain" description="PiggyBac transposable element-derived protein" evidence="1">
    <location>
        <begin position="73"/>
        <end position="279"/>
    </location>
</feature>
<dbReference type="PANTHER" id="PTHR46599:SF3">
    <property type="entry name" value="PIGGYBAC TRANSPOSABLE ELEMENT-DERIVED PROTEIN 4"/>
    <property type="match status" value="1"/>
</dbReference>
<evidence type="ECO:0000313" key="3">
    <source>
        <dbReference type="RefSeq" id="XP_025420205.1"/>
    </source>
</evidence>
<dbReference type="InterPro" id="IPR029526">
    <property type="entry name" value="PGBD"/>
</dbReference>
<keyword evidence="2" id="KW-1185">Reference proteome</keyword>
<evidence type="ECO:0000313" key="5">
    <source>
        <dbReference type="RefSeq" id="XP_025420208.1"/>
    </source>
</evidence>
<dbReference type="AlphaFoldDB" id="A0A8B8GBP5"/>
<accession>A0A8B8GBP5</accession>
<dbReference type="PANTHER" id="PTHR46599">
    <property type="entry name" value="PIGGYBAC TRANSPOSABLE ELEMENT-DERIVED PROTEIN 4"/>
    <property type="match status" value="1"/>
</dbReference>
<reference evidence="3 4" key="1">
    <citation type="submission" date="2025-04" db="UniProtKB">
        <authorList>
            <consortium name="RefSeq"/>
        </authorList>
    </citation>
    <scope>IDENTIFICATION</scope>
    <source>
        <tissue evidence="3 4">Whole body</tissue>
    </source>
</reference>
<dbReference type="Proteomes" id="UP000694846">
    <property type="component" value="Unplaced"/>
</dbReference>
<evidence type="ECO:0000259" key="1">
    <source>
        <dbReference type="Pfam" id="PF13843"/>
    </source>
</evidence>
<evidence type="ECO:0000313" key="4">
    <source>
        <dbReference type="RefSeq" id="XP_025420207.1"/>
    </source>
</evidence>
<dbReference type="GeneID" id="112690411"/>
<name>A0A8B8GBP5_9HEMI</name>
<dbReference type="RefSeq" id="XP_025420209.1">
    <property type="nucleotide sequence ID" value="XM_025564424.1"/>
</dbReference>
<gene>
    <name evidence="3" type="primary">LOC112690411</name>
    <name evidence="4" type="synonym">LOC112690412</name>
    <name evidence="5" type="synonym">LOC112690413</name>
    <name evidence="6" type="synonym">LOC112690414</name>
</gene>
<dbReference type="RefSeq" id="XP_025420208.1">
    <property type="nucleotide sequence ID" value="XM_025564423.1"/>
</dbReference>
<evidence type="ECO:0000313" key="6">
    <source>
        <dbReference type="RefSeq" id="XP_025420209.1"/>
    </source>
</evidence>
<protein>
    <submittedName>
        <fullName evidence="3 4">PiggyBac transposable element-derived protein 4-like</fullName>
    </submittedName>
</protein>
<dbReference type="Pfam" id="PF13843">
    <property type="entry name" value="DDE_Tnp_1_7"/>
    <property type="match status" value="1"/>
</dbReference>
<proteinExistence type="predicted"/>
<dbReference type="RefSeq" id="XP_025420207.1">
    <property type="nucleotide sequence ID" value="XM_025564422.1"/>
</dbReference>
<dbReference type="RefSeq" id="XP_025420205.1">
    <property type="nucleotide sequence ID" value="XM_025564420.1"/>
</dbReference>
<sequence>MSVHMNENNIVECLFEDIPSDSDTYTSYDDSDADETYLPNKDDEIIEVNHLSDDSIDQNDEELVEILNLDEDLIVYQANLYAYQIKMKTRKNYIPTDTNEIVTFLGMNILMGIKRYPSYRDYWSTSLDLHDDYISSLMTVNCFGWLLSSLHLNDNSVMAKRGKTGYDKLYKVQSFLKKFQENFQKYYHPHKIIAVDECMIKFKGRSTIKQYMPKKPIKSGYKLWSLADKNGYLWNFDLYTDKRGDSVETNLGGRVVKDLKNPLQHKNHNLYIDNFKCNTFSLFEIKRYFLLWNC</sequence>
<organism evidence="2 3">
    <name type="scientific">Sipha flava</name>
    <name type="common">yellow sugarcane aphid</name>
    <dbReference type="NCBI Taxonomy" id="143950"/>
    <lineage>
        <taxon>Eukaryota</taxon>
        <taxon>Metazoa</taxon>
        <taxon>Ecdysozoa</taxon>
        <taxon>Arthropoda</taxon>
        <taxon>Hexapoda</taxon>
        <taxon>Insecta</taxon>
        <taxon>Pterygota</taxon>
        <taxon>Neoptera</taxon>
        <taxon>Paraneoptera</taxon>
        <taxon>Hemiptera</taxon>
        <taxon>Sternorrhyncha</taxon>
        <taxon>Aphidomorpha</taxon>
        <taxon>Aphidoidea</taxon>
        <taxon>Aphididae</taxon>
        <taxon>Sipha</taxon>
    </lineage>
</organism>